<feature type="region of interest" description="Disordered" evidence="1">
    <location>
        <begin position="30"/>
        <end position="65"/>
    </location>
</feature>
<dbReference type="InterPro" id="IPR003599">
    <property type="entry name" value="Ig_sub"/>
</dbReference>
<dbReference type="PROSITE" id="PS50835">
    <property type="entry name" value="IG_LIKE"/>
    <property type="match status" value="1"/>
</dbReference>
<sequence length="479" mass="47005">MEEEAADLPAATRRKAIAYALAPLILSGCGGGGSSDPAPAPAPPPPAAPPPAPAPPSISTQPADTSATAGAPVVFSVALGNDSGASYQWLRNGVEIAGATQASLRIAPVSLLDSGATFSVRVANAAGSATSQGARLSVASTAFTLLAGTGGQAGAALGDVDGFASSARFTSTSPMAVDNEGNIYVVTYGAIRKVTPAGAVTAFVGQYGQPGRRDGSGSAARIAGPSGLLFDSARNVLVLLDASAGTSDATCDPAFALFCPTATAYVRELTLSGTVTTTLPLSGPAALAGLVSAPGAGFCTAGGNAYDTEAPALNFYPRAPTAVYRIAGPGAVVLVAGNPDVRGYKDGSAASALFSRIAGIAADAAGNLYIADGKRVRKLSRDGVVSTVAGNPAVAGARDGPGTAASFSSINSIAMDPAGNVLVADANLIRRVTPDGNVTTVAQVTSPDSYSLLALALGPGGAVDVGGFSYVGRFEAFPG</sequence>
<evidence type="ECO:0000256" key="1">
    <source>
        <dbReference type="SAM" id="MobiDB-lite"/>
    </source>
</evidence>
<dbReference type="Gene3D" id="2.60.40.10">
    <property type="entry name" value="Immunoglobulins"/>
    <property type="match status" value="1"/>
</dbReference>
<dbReference type="Gene3D" id="2.120.10.30">
    <property type="entry name" value="TolB, C-terminal domain"/>
    <property type="match status" value="2"/>
</dbReference>
<protein>
    <recommendedName>
        <fullName evidence="2">Ig-like domain-containing protein</fullName>
    </recommendedName>
</protein>
<comment type="caution">
    <text evidence="3">The sequence shown here is derived from an EMBL/GenBank/DDBJ whole genome shotgun (WGS) entry which is preliminary data.</text>
</comment>
<feature type="compositionally biased region" description="Pro residues" evidence="1">
    <location>
        <begin position="38"/>
        <end position="56"/>
    </location>
</feature>
<evidence type="ECO:0000313" key="4">
    <source>
        <dbReference type="Proteomes" id="UP001596037"/>
    </source>
</evidence>
<dbReference type="InterPro" id="IPR013783">
    <property type="entry name" value="Ig-like_fold"/>
</dbReference>
<dbReference type="PANTHER" id="PTHR13833">
    <property type="match status" value="1"/>
</dbReference>
<dbReference type="SUPFAM" id="SSF63829">
    <property type="entry name" value="Calcium-dependent phosphotriesterase"/>
    <property type="match status" value="1"/>
</dbReference>
<dbReference type="PANTHER" id="PTHR13833:SF71">
    <property type="entry name" value="NHL DOMAIN-CONTAINING PROTEIN"/>
    <property type="match status" value="1"/>
</dbReference>
<dbReference type="SUPFAM" id="SSF48726">
    <property type="entry name" value="Immunoglobulin"/>
    <property type="match status" value="1"/>
</dbReference>
<dbReference type="InterPro" id="IPR036179">
    <property type="entry name" value="Ig-like_dom_sf"/>
</dbReference>
<keyword evidence="4" id="KW-1185">Reference proteome</keyword>
<reference evidence="4" key="1">
    <citation type="journal article" date="2019" name="Int. J. Syst. Evol. Microbiol.">
        <title>The Global Catalogue of Microorganisms (GCM) 10K type strain sequencing project: providing services to taxonomists for standard genome sequencing and annotation.</title>
        <authorList>
            <consortium name="The Broad Institute Genomics Platform"/>
            <consortium name="The Broad Institute Genome Sequencing Center for Infectious Disease"/>
            <person name="Wu L."/>
            <person name="Ma J."/>
        </authorList>
    </citation>
    <scope>NUCLEOTIDE SEQUENCE [LARGE SCALE GENOMIC DNA]</scope>
    <source>
        <strain evidence="4">CCUG 57401</strain>
    </source>
</reference>
<accession>A0ABW0NAF0</accession>
<dbReference type="SMART" id="SM00409">
    <property type="entry name" value="IG"/>
    <property type="match status" value="1"/>
</dbReference>
<dbReference type="EMBL" id="JBHSMF010000003">
    <property type="protein sequence ID" value="MFC5496894.1"/>
    <property type="molecule type" value="Genomic_DNA"/>
</dbReference>
<gene>
    <name evidence="3" type="ORF">ACFPOE_05045</name>
</gene>
<evidence type="ECO:0000259" key="2">
    <source>
        <dbReference type="PROSITE" id="PS50835"/>
    </source>
</evidence>
<dbReference type="Proteomes" id="UP001596037">
    <property type="component" value="Unassembled WGS sequence"/>
</dbReference>
<dbReference type="InterPro" id="IPR007110">
    <property type="entry name" value="Ig-like_dom"/>
</dbReference>
<dbReference type="InterPro" id="IPR011042">
    <property type="entry name" value="6-blade_b-propeller_TolB-like"/>
</dbReference>
<dbReference type="RefSeq" id="WP_376848926.1">
    <property type="nucleotide sequence ID" value="NZ_JBHSMF010000003.1"/>
</dbReference>
<feature type="domain" description="Ig-like" evidence="2">
    <location>
        <begin position="56"/>
        <end position="137"/>
    </location>
</feature>
<evidence type="ECO:0000313" key="3">
    <source>
        <dbReference type="EMBL" id="MFC5496894.1"/>
    </source>
</evidence>
<organism evidence="3 4">
    <name type="scientific">Caenimonas terrae</name>
    <dbReference type="NCBI Taxonomy" id="696074"/>
    <lineage>
        <taxon>Bacteria</taxon>
        <taxon>Pseudomonadati</taxon>
        <taxon>Pseudomonadota</taxon>
        <taxon>Betaproteobacteria</taxon>
        <taxon>Burkholderiales</taxon>
        <taxon>Comamonadaceae</taxon>
        <taxon>Caenimonas</taxon>
    </lineage>
</organism>
<proteinExistence type="predicted"/>
<name>A0ABW0NAF0_9BURK</name>